<dbReference type="OrthoDB" id="823440at2"/>
<dbReference type="EMBL" id="FMSV02000366">
    <property type="protein sequence ID" value="SEH05609.1"/>
    <property type="molecule type" value="Genomic_DNA"/>
</dbReference>
<dbReference type="InterPro" id="IPR011990">
    <property type="entry name" value="TPR-like_helical_dom_sf"/>
</dbReference>
<dbReference type="Proteomes" id="UP000236724">
    <property type="component" value="Unassembled WGS sequence"/>
</dbReference>
<dbReference type="RefSeq" id="WP_103919507.1">
    <property type="nucleotide sequence ID" value="NZ_FMSV02000366.1"/>
</dbReference>
<gene>
    <name evidence="1" type="ORF">MBHS_01464</name>
</gene>
<dbReference type="Gene3D" id="3.40.50.150">
    <property type="entry name" value="Vaccinia Virus protein VP39"/>
    <property type="match status" value="1"/>
</dbReference>
<evidence type="ECO:0000313" key="2">
    <source>
        <dbReference type="Proteomes" id="UP000236724"/>
    </source>
</evidence>
<protein>
    <recommendedName>
        <fullName evidence="3">Tetratricopeptide repeat protein</fullName>
    </recommendedName>
</protein>
<accession>A0A1H6F8H0</accession>
<organism evidence="1 2">
    <name type="scientific">Candidatus Venteria ishoeyi</name>
    <dbReference type="NCBI Taxonomy" id="1899563"/>
    <lineage>
        <taxon>Bacteria</taxon>
        <taxon>Pseudomonadati</taxon>
        <taxon>Pseudomonadota</taxon>
        <taxon>Gammaproteobacteria</taxon>
        <taxon>Thiotrichales</taxon>
        <taxon>Thiotrichaceae</taxon>
        <taxon>Venteria</taxon>
    </lineage>
</organism>
<dbReference type="SUPFAM" id="SSF81901">
    <property type="entry name" value="HCP-like"/>
    <property type="match status" value="1"/>
</dbReference>
<dbReference type="Gene3D" id="1.25.40.10">
    <property type="entry name" value="Tetratricopeptide repeat domain"/>
    <property type="match status" value="1"/>
</dbReference>
<proteinExistence type="predicted"/>
<dbReference type="InterPro" id="IPR029063">
    <property type="entry name" value="SAM-dependent_MTases_sf"/>
</dbReference>
<evidence type="ECO:0008006" key="3">
    <source>
        <dbReference type="Google" id="ProtNLM"/>
    </source>
</evidence>
<sequence>MTTETDKTSSTALAAQTISVSPQAYDKYLLARSKTQWQAGDWESLVQLDVKGLESHPDRAALALLAATGLFQVGDNEKAKRCIVLAQEWGCSKQQVLYLLVSGVYNNLGRIAAFKEEQTEAEKLFKNAIFTGVPGEAQKLLINIRMDEQIKQLHSLIPSKHLSNKAYIGIFYLLITLPDGRKKSVPFNTINPEYIEIDGDELHFSVPDNKPLYLCSNEDGNFSIPPQKKILNLEFYTNYVIYGNISCSGIKPTLWIIEYDSKQRIADNSEVISDNRFGFVFKTQKSHHSLSILLRLSGKGKINVKKSYIYIYKQPKEFGYLHQYIEKELHEFINKSSYQLEASLSIQNYLITGELMPKLGKWAVSIDFALYLINLIESKKYNIVIEFGSGTSTLLIAKALKKIYKNKGDSYQQITFEHLEKFFQETLENLKRKSLLDNAVKLMLSPLRTYNISKNEAYLYYSECSEVLEKLAKNIQLSQLKVLVVIDGPPSTTGRHARYPALPIVMKYFSGAEVDFLLDDYIRQDEQEVVNMWKKFLEKSDVEFQSEELDFEKRACLIHIPGKNS</sequence>
<reference evidence="1 2" key="1">
    <citation type="submission" date="2016-10" db="EMBL/GenBank/DDBJ databases">
        <authorList>
            <person name="de Groot N.N."/>
        </authorList>
    </citation>
    <scope>NUCLEOTIDE SEQUENCE [LARGE SCALE GENOMIC DNA]</scope>
    <source>
        <strain evidence="1">MBHS1</strain>
    </source>
</reference>
<name>A0A1H6F8H0_9GAMM</name>
<dbReference type="AlphaFoldDB" id="A0A1H6F8H0"/>
<keyword evidence="2" id="KW-1185">Reference proteome</keyword>
<evidence type="ECO:0000313" key="1">
    <source>
        <dbReference type="EMBL" id="SEH05609.1"/>
    </source>
</evidence>